<evidence type="ECO:0000256" key="3">
    <source>
        <dbReference type="ARBA" id="ARBA00010535"/>
    </source>
</evidence>
<evidence type="ECO:0000256" key="13">
    <source>
        <dbReference type="RuleBase" id="RU000473"/>
    </source>
</evidence>
<evidence type="ECO:0000256" key="7">
    <source>
        <dbReference type="ARBA" id="ARBA00022792"/>
    </source>
</evidence>
<dbReference type="GO" id="GO:0005743">
    <property type="term" value="C:mitochondrial inner membrane"/>
    <property type="evidence" value="ECO:0007669"/>
    <property type="project" value="UniProtKB-SubCell"/>
</dbReference>
<evidence type="ECO:0000256" key="9">
    <source>
        <dbReference type="ARBA" id="ARBA00023075"/>
    </source>
</evidence>
<keyword evidence="10 13" id="KW-0496">Mitochondrion</keyword>
<keyword evidence="6 12" id="KW-0812">Transmembrane</keyword>
<organism evidence="15">
    <name type="scientific">Calophya californica</name>
    <dbReference type="NCBI Taxonomy" id="2047826"/>
    <lineage>
        <taxon>Eukaryota</taxon>
        <taxon>Metazoa</taxon>
        <taxon>Ecdysozoa</taxon>
        <taxon>Arthropoda</taxon>
        <taxon>Hexapoda</taxon>
        <taxon>Insecta</taxon>
        <taxon>Pterygota</taxon>
        <taxon>Neoptera</taxon>
        <taxon>Paraneoptera</taxon>
        <taxon>Hemiptera</taxon>
        <taxon>Sternorrhyncha</taxon>
        <taxon>Psylloidea</taxon>
        <taxon>Calophyidae</taxon>
        <taxon>Calophya</taxon>
    </lineage>
</organism>
<gene>
    <name evidence="15" type="primary">nad1</name>
</gene>
<comment type="subcellular location">
    <subcellularLocation>
        <location evidence="2 12">Mitochondrion inner membrane</location>
        <topology evidence="2 12">Multi-pass membrane protein</topology>
    </subcellularLocation>
</comment>
<dbReference type="GO" id="GO:0008137">
    <property type="term" value="F:NADH dehydrogenase (ubiquinone) activity"/>
    <property type="evidence" value="ECO:0007669"/>
    <property type="project" value="UniProtKB-EC"/>
</dbReference>
<geneLocation type="mitochondrion" evidence="15"/>
<keyword evidence="9 13" id="KW-0830">Ubiquinone</keyword>
<comment type="similarity">
    <text evidence="3 12">Belongs to the complex I subunit 1 family.</text>
</comment>
<reference evidence="15" key="1">
    <citation type="submission" date="2017-07" db="EMBL/GenBank/DDBJ databases">
        <authorList>
            <person name="Sun Z.S."/>
            <person name="Albrecht U."/>
            <person name="Echele G."/>
            <person name="Lee C.C."/>
        </authorList>
    </citation>
    <scope>NUCLEOTIDE SEQUENCE</scope>
</reference>
<dbReference type="PROSITE" id="PS00667">
    <property type="entry name" value="COMPLEX1_ND1_1"/>
    <property type="match status" value="1"/>
</dbReference>
<name>A0A343LDP7_9HEMI</name>
<sequence length="307" mass="35997">MEIFFLNFFNCLIMSLFSLVGVAFLVLMERKMLGYLQFRKGPNKVGVWGVFQPFSDAVKLYTKEFFFPCKSNFFIYWFSPFLSMFISLIIWFMFPYTLIVVSWKFSILFMFMVMSFSVYGVMLSGWSSNSSYSLLGCMRVLAQSISYEVSFFILILSTIFFTKSLSIYSFCKFQNLNYFFFLMIPLFIMIFTSFLAELNRTPFDFSEGESELVSGFNVEYGGAGFAFIFLAEYLSIIFSSSILCWCFLGSLTMNFIFFFKVSFLTLIIILIRGVLPRYRYDKLMNLCWKIYLCSSLFLLLFYSSISI</sequence>
<feature type="transmembrane region" description="Helical" evidence="14">
    <location>
        <begin position="254"/>
        <end position="274"/>
    </location>
</feature>
<dbReference type="AlphaFoldDB" id="A0A343LDP7"/>
<evidence type="ECO:0000256" key="10">
    <source>
        <dbReference type="ARBA" id="ARBA00023128"/>
    </source>
</evidence>
<comment type="function">
    <text evidence="1">Core subunit of the mitochondrial membrane respiratory chain NADH dehydrogenase (Complex I) that is believed to belong to the minimal assembly required for catalysis. Complex I functions in the transfer of electrons from NADH to the respiratory chain. The immediate electron acceptor for the enzyme is believed to be ubiquinone.</text>
</comment>
<evidence type="ECO:0000256" key="1">
    <source>
        <dbReference type="ARBA" id="ARBA00003257"/>
    </source>
</evidence>
<feature type="transmembrane region" description="Helical" evidence="14">
    <location>
        <begin position="6"/>
        <end position="27"/>
    </location>
</feature>
<accession>A0A343LDP7</accession>
<protein>
    <recommendedName>
        <fullName evidence="4 13">NADH-ubiquinone oxidoreductase chain 1</fullName>
        <ecNumber evidence="13">7.1.1.2</ecNumber>
    </recommendedName>
</protein>
<evidence type="ECO:0000256" key="8">
    <source>
        <dbReference type="ARBA" id="ARBA00022989"/>
    </source>
</evidence>
<feature type="transmembrane region" description="Helical" evidence="14">
    <location>
        <begin position="176"/>
        <end position="196"/>
    </location>
</feature>
<dbReference type="EMBL" id="MF431590">
    <property type="protein sequence ID" value="ATN42472.1"/>
    <property type="molecule type" value="Genomic_DNA"/>
</dbReference>
<feature type="transmembrane region" description="Helical" evidence="14">
    <location>
        <begin position="225"/>
        <end position="248"/>
    </location>
</feature>
<feature type="transmembrane region" description="Helical" evidence="14">
    <location>
        <begin position="106"/>
        <end position="126"/>
    </location>
</feature>
<evidence type="ECO:0000256" key="14">
    <source>
        <dbReference type="SAM" id="Phobius"/>
    </source>
</evidence>
<dbReference type="PANTHER" id="PTHR11432">
    <property type="entry name" value="NADH DEHYDROGENASE SUBUNIT 1"/>
    <property type="match status" value="1"/>
</dbReference>
<evidence type="ECO:0000256" key="5">
    <source>
        <dbReference type="ARBA" id="ARBA00022448"/>
    </source>
</evidence>
<evidence type="ECO:0000256" key="4">
    <source>
        <dbReference type="ARBA" id="ARBA00021009"/>
    </source>
</evidence>
<keyword evidence="7" id="KW-0999">Mitochondrion inner membrane</keyword>
<dbReference type="EC" id="7.1.1.2" evidence="13"/>
<feature type="transmembrane region" description="Helical" evidence="14">
    <location>
        <begin position="73"/>
        <end position="94"/>
    </location>
</feature>
<comment type="catalytic activity">
    <reaction evidence="13">
        <text>a ubiquinone + NADH + 5 H(+)(in) = a ubiquinol + NAD(+) + 4 H(+)(out)</text>
        <dbReference type="Rhea" id="RHEA:29091"/>
        <dbReference type="Rhea" id="RHEA-COMP:9565"/>
        <dbReference type="Rhea" id="RHEA-COMP:9566"/>
        <dbReference type="ChEBI" id="CHEBI:15378"/>
        <dbReference type="ChEBI" id="CHEBI:16389"/>
        <dbReference type="ChEBI" id="CHEBI:17976"/>
        <dbReference type="ChEBI" id="CHEBI:57540"/>
        <dbReference type="ChEBI" id="CHEBI:57945"/>
        <dbReference type="EC" id="7.1.1.2"/>
    </reaction>
</comment>
<feature type="transmembrane region" description="Helical" evidence="14">
    <location>
        <begin position="286"/>
        <end position="305"/>
    </location>
</feature>
<evidence type="ECO:0000256" key="2">
    <source>
        <dbReference type="ARBA" id="ARBA00004448"/>
    </source>
</evidence>
<keyword evidence="11 14" id="KW-0472">Membrane</keyword>
<dbReference type="PROSITE" id="PS00668">
    <property type="entry name" value="COMPLEX1_ND1_2"/>
    <property type="match status" value="1"/>
</dbReference>
<feature type="transmembrane region" description="Helical" evidence="14">
    <location>
        <begin position="147"/>
        <end position="170"/>
    </location>
</feature>
<dbReference type="PANTHER" id="PTHR11432:SF3">
    <property type="entry name" value="NADH-UBIQUINONE OXIDOREDUCTASE CHAIN 1"/>
    <property type="match status" value="1"/>
</dbReference>
<dbReference type="GO" id="GO:0009060">
    <property type="term" value="P:aerobic respiration"/>
    <property type="evidence" value="ECO:0007669"/>
    <property type="project" value="TreeGrafter"/>
</dbReference>
<proteinExistence type="inferred from homology"/>
<dbReference type="InterPro" id="IPR018086">
    <property type="entry name" value="NADH_UbQ_OxRdtase_su1_CS"/>
</dbReference>
<keyword evidence="12" id="KW-0520">NAD</keyword>
<dbReference type="GO" id="GO:0003954">
    <property type="term" value="F:NADH dehydrogenase activity"/>
    <property type="evidence" value="ECO:0007669"/>
    <property type="project" value="TreeGrafter"/>
</dbReference>
<evidence type="ECO:0000256" key="12">
    <source>
        <dbReference type="RuleBase" id="RU000471"/>
    </source>
</evidence>
<evidence type="ECO:0000256" key="6">
    <source>
        <dbReference type="ARBA" id="ARBA00022692"/>
    </source>
</evidence>
<evidence type="ECO:0000313" key="15">
    <source>
        <dbReference type="EMBL" id="ATN42472.1"/>
    </source>
</evidence>
<keyword evidence="5" id="KW-0813">Transport</keyword>
<dbReference type="HAMAP" id="MF_01350">
    <property type="entry name" value="NDH1_NuoH"/>
    <property type="match status" value="1"/>
</dbReference>
<keyword evidence="8 14" id="KW-1133">Transmembrane helix</keyword>
<dbReference type="InterPro" id="IPR001694">
    <property type="entry name" value="NADH_UbQ_OxRdtase_su1/FPO"/>
</dbReference>
<dbReference type="Pfam" id="PF00146">
    <property type="entry name" value="NADHdh"/>
    <property type="match status" value="1"/>
</dbReference>
<evidence type="ECO:0000256" key="11">
    <source>
        <dbReference type="ARBA" id="ARBA00023136"/>
    </source>
</evidence>